<evidence type="ECO:0000256" key="1">
    <source>
        <dbReference type="ARBA" id="ARBA00001946"/>
    </source>
</evidence>
<dbReference type="Pfam" id="PF00459">
    <property type="entry name" value="Inositol_P"/>
    <property type="match status" value="1"/>
</dbReference>
<dbReference type="HOGENOM" id="CLU_033446_1_0_1"/>
<dbReference type="SUPFAM" id="SSF56655">
    <property type="entry name" value="Carbohydrate phosphatase"/>
    <property type="match status" value="1"/>
</dbReference>
<dbReference type="Proteomes" id="UP000024376">
    <property type="component" value="Unassembled WGS sequence"/>
</dbReference>
<feature type="binding site" evidence="6">
    <location>
        <position position="142"/>
    </location>
    <ligand>
        <name>Mg(2+)</name>
        <dbReference type="ChEBI" id="CHEBI:18420"/>
        <label>1</label>
        <note>catalytic</note>
    </ligand>
</feature>
<evidence type="ECO:0000256" key="5">
    <source>
        <dbReference type="ARBA" id="ARBA00022842"/>
    </source>
</evidence>
<dbReference type="Gene3D" id="3.40.190.80">
    <property type="match status" value="1"/>
</dbReference>
<keyword evidence="4" id="KW-0378">Hydrolase</keyword>
<keyword evidence="7" id="KW-0031">Aminopeptidase</keyword>
<keyword evidence="7" id="KW-0645">Protease</keyword>
<dbReference type="AlphaFoldDB" id="A0A024RY48"/>
<dbReference type="PANTHER" id="PTHR43200">
    <property type="entry name" value="PHOSPHATASE"/>
    <property type="match status" value="1"/>
</dbReference>
<dbReference type="GO" id="GO:0008441">
    <property type="term" value="F:3'(2'),5'-bisphosphate nucleotidase activity"/>
    <property type="evidence" value="ECO:0007669"/>
    <property type="project" value="TreeGrafter"/>
</dbReference>
<evidence type="ECO:0000256" key="6">
    <source>
        <dbReference type="PIRSR" id="PIRSR600760-2"/>
    </source>
</evidence>
<comment type="cofactor">
    <cofactor evidence="1 6">
        <name>Mg(2+)</name>
        <dbReference type="ChEBI" id="CHEBI:18420"/>
    </cofactor>
</comment>
<dbReference type="InterPro" id="IPR000760">
    <property type="entry name" value="Inositol_monophosphatase-like"/>
</dbReference>
<organism evidence="7 8">
    <name type="scientific">Hypocrea jecorina (strain ATCC 56765 / BCRC 32924 / NRRL 11460 / Rut C-30)</name>
    <name type="common">Trichoderma reesei</name>
    <dbReference type="NCBI Taxonomy" id="1344414"/>
    <lineage>
        <taxon>Eukaryota</taxon>
        <taxon>Fungi</taxon>
        <taxon>Dikarya</taxon>
        <taxon>Ascomycota</taxon>
        <taxon>Pezizomycotina</taxon>
        <taxon>Sordariomycetes</taxon>
        <taxon>Hypocreomycetidae</taxon>
        <taxon>Hypocreales</taxon>
        <taxon>Hypocreaceae</taxon>
        <taxon>Trichoderma</taxon>
    </lineage>
</organism>
<proteinExistence type="inferred from homology"/>
<dbReference type="GO" id="GO:0000103">
    <property type="term" value="P:sulfate assimilation"/>
    <property type="evidence" value="ECO:0007669"/>
    <property type="project" value="TreeGrafter"/>
</dbReference>
<feature type="binding site" evidence="6">
    <location>
        <position position="296"/>
    </location>
    <ligand>
        <name>Mg(2+)</name>
        <dbReference type="ChEBI" id="CHEBI:18420"/>
        <label>1</label>
        <note>catalytic</note>
    </ligand>
</feature>
<feature type="binding site" evidence="6">
    <location>
        <position position="140"/>
    </location>
    <ligand>
        <name>Mg(2+)</name>
        <dbReference type="ChEBI" id="CHEBI:18420"/>
        <label>1</label>
        <note>catalytic</note>
    </ligand>
</feature>
<evidence type="ECO:0000256" key="2">
    <source>
        <dbReference type="ARBA" id="ARBA00009759"/>
    </source>
</evidence>
<accession>A0A024RY48</accession>
<comment type="similarity">
    <text evidence="2">Belongs to the inositol monophosphatase superfamily.</text>
</comment>
<dbReference type="InterPro" id="IPR051090">
    <property type="entry name" value="Inositol_monoP_superfamily"/>
</dbReference>
<dbReference type="KEGG" id="trr:M419DRAFT_143250"/>
<feature type="binding site" evidence="6">
    <location>
        <position position="73"/>
    </location>
    <ligand>
        <name>Mg(2+)</name>
        <dbReference type="ChEBI" id="CHEBI:18420"/>
        <label>1</label>
        <note>catalytic</note>
    </ligand>
</feature>
<dbReference type="GO" id="GO:0004177">
    <property type="term" value="F:aminopeptidase activity"/>
    <property type="evidence" value="ECO:0007669"/>
    <property type="project" value="UniProtKB-KW"/>
</dbReference>
<dbReference type="Gene3D" id="3.30.540.10">
    <property type="entry name" value="Fructose-1,6-Bisphosphatase, subunit A, domain 1"/>
    <property type="match status" value="1"/>
</dbReference>
<sequence>MSLSETGFEKELDTAFGALRQAAKLSQLVISSHDKGTVTKEDLSPVTIADFAIQALLISTFKDAFPEDTFVGEEDAADLRANEALLSRVWDLLNTIAHDDDTQRGACKLPQSKDHMCDLIDQAGTSRPGGPGSGRVWVFDPIDGTKTYLRGELYAINVGLIVDGKQTLGVVAGPNLSLNQKGPLRNSDIDPDGKGCIVYAIKGHGAYARPLHGESSSVTQLPKQTATQDLSFVTCTGLVDSALDGVHEVVAQRLGLSFPGSDLVPWVLRWASMALGIGNTTVWVYKRRDRYAKVWDHAGAMLLFEETGGKITDVHGRDIDLSAGRKMSANFGFVAAPAEAHDRVLKAVHDVLKDQGRHEFLQ</sequence>
<dbReference type="OrthoDB" id="411145at2759"/>
<keyword evidence="3 6" id="KW-0479">Metal-binding</keyword>
<reference evidence="8" key="1">
    <citation type="journal article" date="2013" name="Ind. Biotechnol.">
        <title>Comparative genomics analysis of Trichoderma reesei strains.</title>
        <authorList>
            <person name="Koike H."/>
            <person name="Aerts A."/>
            <person name="LaButti K."/>
            <person name="Grigoriev I.V."/>
            <person name="Baker S.E."/>
        </authorList>
    </citation>
    <scope>NUCLEOTIDE SEQUENCE [LARGE SCALE GENOMIC DNA]</scope>
    <source>
        <strain evidence="8">ATCC 56765 / BCRC 32924 / NRRL 11460 / Rut C-30</strain>
    </source>
</reference>
<evidence type="ECO:0000313" key="8">
    <source>
        <dbReference type="Proteomes" id="UP000024376"/>
    </source>
</evidence>
<evidence type="ECO:0000256" key="4">
    <source>
        <dbReference type="ARBA" id="ARBA00022801"/>
    </source>
</evidence>
<gene>
    <name evidence="7" type="ORF">M419DRAFT_143250</name>
</gene>
<dbReference type="CDD" id="cd01517">
    <property type="entry name" value="PAP_phosphatase"/>
    <property type="match status" value="1"/>
</dbReference>
<evidence type="ECO:0000313" key="7">
    <source>
        <dbReference type="EMBL" id="ETR97100.1"/>
    </source>
</evidence>
<name>A0A024RY48_HYPJR</name>
<keyword evidence="5 6" id="KW-0460">Magnesium</keyword>
<evidence type="ECO:0000256" key="3">
    <source>
        <dbReference type="ARBA" id="ARBA00022723"/>
    </source>
</evidence>
<feature type="binding site" evidence="6">
    <location>
        <position position="143"/>
    </location>
    <ligand>
        <name>Mg(2+)</name>
        <dbReference type="ChEBI" id="CHEBI:18420"/>
        <label>1</label>
        <note>catalytic</note>
    </ligand>
</feature>
<dbReference type="GO" id="GO:0046872">
    <property type="term" value="F:metal ion binding"/>
    <property type="evidence" value="ECO:0007669"/>
    <property type="project" value="UniProtKB-KW"/>
</dbReference>
<dbReference type="PANTHER" id="PTHR43200:SF2">
    <property type="entry name" value="3'(2'),5'-BISPHOSPHATE NUCLEOTIDASE"/>
    <property type="match status" value="1"/>
</dbReference>
<dbReference type="EMBL" id="KI911177">
    <property type="protein sequence ID" value="ETR97100.1"/>
    <property type="molecule type" value="Genomic_DNA"/>
</dbReference>
<protein>
    <submittedName>
        <fullName evidence="7">Putative aminopeptidase</fullName>
    </submittedName>
</protein>